<dbReference type="EMBL" id="CP069024">
    <property type="protein sequence ID" value="QRC92646.1"/>
    <property type="molecule type" value="Genomic_DNA"/>
</dbReference>
<keyword evidence="2" id="KW-1185">Reference proteome</keyword>
<proteinExistence type="predicted"/>
<dbReference type="Proteomes" id="UP000663193">
    <property type="component" value="Chromosome 2"/>
</dbReference>
<sequence>MCILFFPGTVIRAQCLTDMCPQKLKSRALVALQLSSALWCTLATGSRCARAHRRVENPGYSQSSDRVTSRHL</sequence>
<reference evidence="2" key="1">
    <citation type="journal article" date="2021" name="BMC Genomics">
        <title>Chromosome-level genome assembly and manually-curated proteome of model necrotroph Parastagonospora nodorum Sn15 reveals a genome-wide trove of candidate effector homologs, and redundancy of virulence-related functions within an accessory chromosome.</title>
        <authorList>
            <person name="Bertazzoni S."/>
            <person name="Jones D.A.B."/>
            <person name="Phan H.T."/>
            <person name="Tan K.-C."/>
            <person name="Hane J.K."/>
        </authorList>
    </citation>
    <scope>NUCLEOTIDE SEQUENCE [LARGE SCALE GENOMIC DNA]</scope>
    <source>
        <strain evidence="2">SN15 / ATCC MYA-4574 / FGSC 10173)</strain>
    </source>
</reference>
<evidence type="ECO:0000313" key="2">
    <source>
        <dbReference type="Proteomes" id="UP000663193"/>
    </source>
</evidence>
<organism evidence="1 2">
    <name type="scientific">Phaeosphaeria nodorum (strain SN15 / ATCC MYA-4574 / FGSC 10173)</name>
    <name type="common">Glume blotch fungus</name>
    <name type="synonym">Parastagonospora nodorum</name>
    <dbReference type="NCBI Taxonomy" id="321614"/>
    <lineage>
        <taxon>Eukaryota</taxon>
        <taxon>Fungi</taxon>
        <taxon>Dikarya</taxon>
        <taxon>Ascomycota</taxon>
        <taxon>Pezizomycotina</taxon>
        <taxon>Dothideomycetes</taxon>
        <taxon>Pleosporomycetidae</taxon>
        <taxon>Pleosporales</taxon>
        <taxon>Pleosporineae</taxon>
        <taxon>Phaeosphaeriaceae</taxon>
        <taxon>Parastagonospora</taxon>
    </lineage>
</organism>
<name>A0A7U2ETT0_PHANO</name>
<evidence type="ECO:0000313" key="1">
    <source>
        <dbReference type="EMBL" id="QRC92646.1"/>
    </source>
</evidence>
<gene>
    <name evidence="1" type="ORF">JI435_402800</name>
</gene>
<dbReference type="AlphaFoldDB" id="A0A7U2ETT0"/>
<protein>
    <submittedName>
        <fullName evidence="1">Uncharacterized protein</fullName>
    </submittedName>
</protein>
<accession>A0A7U2ETT0</accession>
<dbReference type="VEuPathDB" id="FungiDB:JI435_402800"/>